<dbReference type="OrthoDB" id="9799825at2"/>
<dbReference type="CDD" id="cd06171">
    <property type="entry name" value="Sigma70_r4"/>
    <property type="match status" value="1"/>
</dbReference>
<evidence type="ECO:0000256" key="4">
    <source>
        <dbReference type="ARBA" id="ARBA00023163"/>
    </source>
</evidence>
<dbReference type="GO" id="GO:0003899">
    <property type="term" value="F:DNA-directed RNA polymerase activity"/>
    <property type="evidence" value="ECO:0007669"/>
    <property type="project" value="InterPro"/>
</dbReference>
<keyword evidence="1" id="KW-0805">Transcription regulation</keyword>
<comment type="caution">
    <text evidence="6">The sequence shown here is derived from an EMBL/GenBank/DDBJ whole genome shotgun (WGS) entry which is preliminary data.</text>
</comment>
<dbReference type="SUPFAM" id="SSF88659">
    <property type="entry name" value="Sigma3 and sigma4 domains of RNA polymerase sigma factors"/>
    <property type="match status" value="2"/>
</dbReference>
<name>A0A550JIP7_9BACT</name>
<evidence type="ECO:0000259" key="5">
    <source>
        <dbReference type="PROSITE" id="PS00716"/>
    </source>
</evidence>
<dbReference type="PRINTS" id="PR00046">
    <property type="entry name" value="SIGMA70FCT"/>
</dbReference>
<evidence type="ECO:0000256" key="1">
    <source>
        <dbReference type="ARBA" id="ARBA00023015"/>
    </source>
</evidence>
<dbReference type="EMBL" id="VJVV01000002">
    <property type="protein sequence ID" value="TRO83095.1"/>
    <property type="molecule type" value="Genomic_DNA"/>
</dbReference>
<dbReference type="PANTHER" id="PTHR30385:SF7">
    <property type="entry name" value="RNA POLYMERASE SIGMA FACTOR FLIA"/>
    <property type="match status" value="1"/>
</dbReference>
<dbReference type="AlphaFoldDB" id="A0A550JIP7"/>
<dbReference type="PROSITE" id="PS00716">
    <property type="entry name" value="SIGMA70_2"/>
    <property type="match status" value="1"/>
</dbReference>
<dbReference type="Pfam" id="PF04542">
    <property type="entry name" value="Sigma70_r2"/>
    <property type="match status" value="1"/>
</dbReference>
<dbReference type="InterPro" id="IPR000943">
    <property type="entry name" value="RNA_pol_sigma70"/>
</dbReference>
<keyword evidence="2" id="KW-0731">Sigma factor</keyword>
<proteinExistence type="predicted"/>
<evidence type="ECO:0000256" key="2">
    <source>
        <dbReference type="ARBA" id="ARBA00023082"/>
    </source>
</evidence>
<dbReference type="PIRSF" id="PIRSF000770">
    <property type="entry name" value="RNA_pol_sigma-SigE/K"/>
    <property type="match status" value="1"/>
</dbReference>
<organism evidence="6 7">
    <name type="scientific">Trichloromonas acetexigens</name>
    <dbReference type="NCBI Taxonomy" id="38815"/>
    <lineage>
        <taxon>Bacteria</taxon>
        <taxon>Pseudomonadati</taxon>
        <taxon>Thermodesulfobacteriota</taxon>
        <taxon>Desulfuromonadia</taxon>
        <taxon>Desulfuromonadales</taxon>
        <taxon>Trichloromonadaceae</taxon>
        <taxon>Trichloromonas</taxon>
    </lineage>
</organism>
<evidence type="ECO:0000313" key="6">
    <source>
        <dbReference type="EMBL" id="TRO83095.1"/>
    </source>
</evidence>
<evidence type="ECO:0000313" key="7">
    <source>
        <dbReference type="Proteomes" id="UP000317155"/>
    </source>
</evidence>
<dbReference type="NCBIfam" id="TIGR02479">
    <property type="entry name" value="FliA_WhiG"/>
    <property type="match status" value="1"/>
</dbReference>
<dbReference type="Gene3D" id="1.10.1740.10">
    <property type="match status" value="1"/>
</dbReference>
<sequence>MDLETFIYPQPPLVPVDREALIREHLPMVEFIVERMVCQVPSYMTRDDMASAAMVGLMDAAGRFDPGKGVLFKTFAEQRMRGAILDEARKMGWFSRSLRDKQGRVADALTSLEHRLGRSPEEEEVARELGLSLADYHQLLGEVNHLGLVSLQETLDDAGQGRSLQDTLVDKDAPSALDRLEAKELTREIAGCLKTLSEKETQVIALYYYEELTQKEIAEVLGVTEGRVSQLHSQALAKLKGKLSRRGLGREGR</sequence>
<keyword evidence="3" id="KW-0238">DNA-binding</keyword>
<reference evidence="6 7" key="1">
    <citation type="submission" date="2019-07" db="EMBL/GenBank/DDBJ databases">
        <title>Insights of Desulfuromonas acetexigens electromicrobiology.</title>
        <authorList>
            <person name="Katuri K."/>
            <person name="Sapireddy V."/>
            <person name="Shaw D.R."/>
            <person name="Saikaly P."/>
        </authorList>
    </citation>
    <scope>NUCLEOTIDE SEQUENCE [LARGE SCALE GENOMIC DNA]</scope>
    <source>
        <strain evidence="6 7">2873</strain>
    </source>
</reference>
<dbReference type="NCBIfam" id="NF005413">
    <property type="entry name" value="PRK06986.1"/>
    <property type="match status" value="1"/>
</dbReference>
<accession>A0A550JIP7</accession>
<dbReference type="InterPro" id="IPR007630">
    <property type="entry name" value="RNA_pol_sigma70_r4"/>
</dbReference>
<dbReference type="GO" id="GO:0016987">
    <property type="term" value="F:sigma factor activity"/>
    <property type="evidence" value="ECO:0007669"/>
    <property type="project" value="UniProtKB-KW"/>
</dbReference>
<dbReference type="SUPFAM" id="SSF88946">
    <property type="entry name" value="Sigma2 domain of RNA polymerase sigma factors"/>
    <property type="match status" value="1"/>
</dbReference>
<dbReference type="InterPro" id="IPR014284">
    <property type="entry name" value="RNA_pol_sigma-70_dom"/>
</dbReference>
<dbReference type="InterPro" id="IPR013324">
    <property type="entry name" value="RNA_pol_sigma_r3/r4-like"/>
</dbReference>
<dbReference type="Proteomes" id="UP000317155">
    <property type="component" value="Unassembled WGS sequence"/>
</dbReference>
<dbReference type="InterPro" id="IPR007627">
    <property type="entry name" value="RNA_pol_sigma70_r2"/>
</dbReference>
<dbReference type="InterPro" id="IPR012845">
    <property type="entry name" value="RNA_pol_sigma_FliA_WhiG"/>
</dbReference>
<dbReference type="GO" id="GO:0006352">
    <property type="term" value="P:DNA-templated transcription initiation"/>
    <property type="evidence" value="ECO:0007669"/>
    <property type="project" value="InterPro"/>
</dbReference>
<dbReference type="Gene3D" id="1.20.140.160">
    <property type="match status" value="1"/>
</dbReference>
<evidence type="ECO:0000256" key="3">
    <source>
        <dbReference type="ARBA" id="ARBA00023125"/>
    </source>
</evidence>
<keyword evidence="7" id="KW-1185">Reference proteome</keyword>
<dbReference type="NCBIfam" id="TIGR02937">
    <property type="entry name" value="sigma70-ECF"/>
    <property type="match status" value="1"/>
</dbReference>
<dbReference type="InterPro" id="IPR007624">
    <property type="entry name" value="RNA_pol_sigma70_r3"/>
</dbReference>
<feature type="domain" description="RNA polymerase sigma-70" evidence="5">
    <location>
        <begin position="213"/>
        <end position="239"/>
    </location>
</feature>
<dbReference type="InterPro" id="IPR013325">
    <property type="entry name" value="RNA_pol_sigma_r2"/>
</dbReference>
<protein>
    <submittedName>
        <fullName evidence="6">FliA/WhiG family RNA polymerase sigma factor</fullName>
    </submittedName>
</protein>
<dbReference type="Pfam" id="PF04545">
    <property type="entry name" value="Sigma70_r4"/>
    <property type="match status" value="1"/>
</dbReference>
<dbReference type="RefSeq" id="WP_092055534.1">
    <property type="nucleotide sequence ID" value="NZ_FOJJ01000012.1"/>
</dbReference>
<dbReference type="PANTHER" id="PTHR30385">
    <property type="entry name" value="SIGMA FACTOR F FLAGELLAR"/>
    <property type="match status" value="1"/>
</dbReference>
<keyword evidence="4" id="KW-0804">Transcription</keyword>
<dbReference type="GO" id="GO:0003677">
    <property type="term" value="F:DNA binding"/>
    <property type="evidence" value="ECO:0007669"/>
    <property type="project" value="UniProtKB-KW"/>
</dbReference>
<gene>
    <name evidence="6" type="ORF">FL622_03160</name>
</gene>
<dbReference type="Pfam" id="PF04539">
    <property type="entry name" value="Sigma70_r3"/>
    <property type="match status" value="1"/>
</dbReference>